<name>A0A3M7R1X0_BRAPC</name>
<evidence type="ECO:0000256" key="1">
    <source>
        <dbReference type="SAM" id="Coils"/>
    </source>
</evidence>
<comment type="caution">
    <text evidence="2">The sequence shown here is derived from an EMBL/GenBank/DDBJ whole genome shotgun (WGS) entry which is preliminary data.</text>
</comment>
<keyword evidence="3" id="KW-1185">Reference proteome</keyword>
<reference evidence="2 3" key="1">
    <citation type="journal article" date="2018" name="Sci. Rep.">
        <title>Genomic signatures of local adaptation to the degree of environmental predictability in rotifers.</title>
        <authorList>
            <person name="Franch-Gras L."/>
            <person name="Hahn C."/>
            <person name="Garcia-Roger E.M."/>
            <person name="Carmona M.J."/>
            <person name="Serra M."/>
            <person name="Gomez A."/>
        </authorList>
    </citation>
    <scope>NUCLEOTIDE SEQUENCE [LARGE SCALE GENOMIC DNA]</scope>
    <source>
        <strain evidence="2">HYR1</strain>
    </source>
</reference>
<dbReference type="Proteomes" id="UP000276133">
    <property type="component" value="Unassembled WGS sequence"/>
</dbReference>
<organism evidence="2 3">
    <name type="scientific">Brachionus plicatilis</name>
    <name type="common">Marine rotifer</name>
    <name type="synonym">Brachionus muelleri</name>
    <dbReference type="NCBI Taxonomy" id="10195"/>
    <lineage>
        <taxon>Eukaryota</taxon>
        <taxon>Metazoa</taxon>
        <taxon>Spiralia</taxon>
        <taxon>Gnathifera</taxon>
        <taxon>Rotifera</taxon>
        <taxon>Eurotatoria</taxon>
        <taxon>Monogononta</taxon>
        <taxon>Pseudotrocha</taxon>
        <taxon>Ploima</taxon>
        <taxon>Brachionidae</taxon>
        <taxon>Brachionus</taxon>
    </lineage>
</organism>
<evidence type="ECO:0000313" key="3">
    <source>
        <dbReference type="Proteomes" id="UP000276133"/>
    </source>
</evidence>
<keyword evidence="1" id="KW-0175">Coiled coil</keyword>
<evidence type="ECO:0000313" key="2">
    <source>
        <dbReference type="EMBL" id="RNA17577.1"/>
    </source>
</evidence>
<gene>
    <name evidence="2" type="ORF">BpHYR1_035411</name>
</gene>
<dbReference type="AlphaFoldDB" id="A0A3M7R1X0"/>
<feature type="coiled-coil region" evidence="1">
    <location>
        <begin position="265"/>
        <end position="295"/>
    </location>
</feature>
<accession>A0A3M7R1X0</accession>
<proteinExistence type="predicted"/>
<dbReference type="EMBL" id="REGN01004427">
    <property type="protein sequence ID" value="RNA17577.1"/>
    <property type="molecule type" value="Genomic_DNA"/>
</dbReference>
<protein>
    <submittedName>
        <fullName evidence="2">Uncharacterized protein</fullName>
    </submittedName>
</protein>
<sequence>MALNFIPSSISKLVSCKFKRKTDQKLVSIIFFGEVHKDLYFDQHKKAYLPVNIDLFFSFLKNIDQRSIVYLESDQPREKDLSNIKKYSMLETAITMSKNFDSIIKHMDDRDFFDYSLFLSIDNTNLIEHENVVEIAFCYEELKACTRLLTTFFANENNDQTERYLLNFFLFINLTPICLLKLFYTTKYLCPVVHLIENIDNNKQIEHILQTKFQIKYAQQFLHYIHTENTAFFLIPKTNKFHPTIDILRAPFFQEIIERNIGTFMTKSLIEIKNLETKNQDEEQDFEELNTAENEEDLIELEPENNLIQRNNPNVMSNMINLFDNDPRISSTPSKI</sequence>